<gene>
    <name evidence="2" type="ORF">GCM10009765_25650</name>
</gene>
<name>A0ABN2GQQ4_9ACTN</name>
<dbReference type="RefSeq" id="WP_344310119.1">
    <property type="nucleotide sequence ID" value="NZ_BAAANY010000009.1"/>
</dbReference>
<reference evidence="2 3" key="1">
    <citation type="journal article" date="2019" name="Int. J. Syst. Evol. Microbiol.">
        <title>The Global Catalogue of Microorganisms (GCM) 10K type strain sequencing project: providing services to taxonomists for standard genome sequencing and annotation.</title>
        <authorList>
            <consortium name="The Broad Institute Genomics Platform"/>
            <consortium name="The Broad Institute Genome Sequencing Center for Infectious Disease"/>
            <person name="Wu L."/>
            <person name="Ma J."/>
        </authorList>
    </citation>
    <scope>NUCLEOTIDE SEQUENCE [LARGE SCALE GENOMIC DNA]</scope>
    <source>
        <strain evidence="2 3">JCM 14718</strain>
    </source>
</reference>
<dbReference type="Gene3D" id="3.40.50.720">
    <property type="entry name" value="NAD(P)-binding Rossmann-like Domain"/>
    <property type="match status" value="1"/>
</dbReference>
<dbReference type="Proteomes" id="UP001500618">
    <property type="component" value="Unassembled WGS sequence"/>
</dbReference>
<dbReference type="InterPro" id="IPR035985">
    <property type="entry name" value="Ubiquitin-activating_enz"/>
</dbReference>
<dbReference type="PANTHER" id="PTHR10953:SF102">
    <property type="entry name" value="ADENYLYLTRANSFERASE AND SULFURTRANSFERASE MOCS3"/>
    <property type="match status" value="1"/>
</dbReference>
<organism evidence="2 3">
    <name type="scientific">Fodinicola feengrottensis</name>
    <dbReference type="NCBI Taxonomy" id="435914"/>
    <lineage>
        <taxon>Bacteria</taxon>
        <taxon>Bacillati</taxon>
        <taxon>Actinomycetota</taxon>
        <taxon>Actinomycetes</taxon>
        <taxon>Mycobacteriales</taxon>
        <taxon>Fodinicola</taxon>
    </lineage>
</organism>
<accession>A0ABN2GQQ4</accession>
<evidence type="ECO:0000313" key="3">
    <source>
        <dbReference type="Proteomes" id="UP001500618"/>
    </source>
</evidence>
<dbReference type="EMBL" id="BAAANY010000009">
    <property type="protein sequence ID" value="GAA1675200.1"/>
    <property type="molecule type" value="Genomic_DNA"/>
</dbReference>
<dbReference type="InterPro" id="IPR045886">
    <property type="entry name" value="ThiF/MoeB/HesA"/>
</dbReference>
<evidence type="ECO:0000259" key="1">
    <source>
        <dbReference type="Pfam" id="PF00899"/>
    </source>
</evidence>
<proteinExistence type="predicted"/>
<evidence type="ECO:0000313" key="2">
    <source>
        <dbReference type="EMBL" id="GAA1675200.1"/>
    </source>
</evidence>
<feature type="domain" description="THIF-type NAD/FAD binding fold" evidence="1">
    <location>
        <begin position="116"/>
        <end position="355"/>
    </location>
</feature>
<dbReference type="SUPFAM" id="SSF69572">
    <property type="entry name" value="Activating enzymes of the ubiquitin-like proteins"/>
    <property type="match status" value="1"/>
</dbReference>
<keyword evidence="3" id="KW-1185">Reference proteome</keyword>
<comment type="caution">
    <text evidence="2">The sequence shown here is derived from an EMBL/GenBank/DDBJ whole genome shotgun (WGS) entry which is preliminary data.</text>
</comment>
<protein>
    <recommendedName>
        <fullName evidence="1">THIF-type NAD/FAD binding fold domain-containing protein</fullName>
    </recommendedName>
</protein>
<dbReference type="InterPro" id="IPR000594">
    <property type="entry name" value="ThiF_NAD_FAD-bd"/>
</dbReference>
<sequence length="362" mass="39709">MIPRLKSILVQAIDGSVIVHRRALERMHLEDAEGSVAALLLLLREGTRTEEELVLAMSAQGFPVSKEDIAAAVAEFDSWGIVQRAGADESLEPAVRDRHQSNLRFYDIFADLHVSSADQHRAVESARVLLLGAGGLGSGILQSLVGLGVGRVTLVDFDVVETKNLARQFAYGLATIGQRKVEAAQNWAAAYSAGTAVDAVHQRVEDAAGIRELASGHDLVICAIDSPDDVQLLVNQACVELGIPYVAGGLAYSTLCYWSVEPGRSACRLCLELHRNDELRDAEWDIRTDPLFDRDTVNRATGPVVQVLSGLMAMEAMRFIRRIEPPVALACYHVLELADDMRSDRHRWERHPDCQLCADNRP</sequence>
<dbReference type="PANTHER" id="PTHR10953">
    <property type="entry name" value="UBIQUITIN-ACTIVATING ENZYME E1"/>
    <property type="match status" value="1"/>
</dbReference>
<dbReference type="Pfam" id="PF00899">
    <property type="entry name" value="ThiF"/>
    <property type="match status" value="1"/>
</dbReference>